<dbReference type="SUPFAM" id="SSF57440">
    <property type="entry name" value="Kringle-like"/>
    <property type="match status" value="1"/>
</dbReference>
<evidence type="ECO:0000256" key="6">
    <source>
        <dbReference type="ARBA" id="ARBA00022729"/>
    </source>
</evidence>
<keyword evidence="2" id="KW-0964">Secreted</keyword>
<evidence type="ECO:0000256" key="17">
    <source>
        <dbReference type="PROSITE-ProRule" id="PRU00196"/>
    </source>
</evidence>
<keyword evidence="6" id="KW-0732">Signal</keyword>
<dbReference type="PROSITE" id="PS50948">
    <property type="entry name" value="PAN"/>
    <property type="match status" value="1"/>
</dbReference>
<evidence type="ECO:0000256" key="4">
    <source>
        <dbReference type="ARBA" id="ARBA00022659"/>
    </source>
</evidence>
<dbReference type="GO" id="GO:0004252">
    <property type="term" value="F:serine-type endopeptidase activity"/>
    <property type="evidence" value="ECO:0007669"/>
    <property type="project" value="InterPro"/>
</dbReference>
<dbReference type="Gene3D" id="3.10.100.10">
    <property type="entry name" value="Mannose-Binding Protein A, subunit A"/>
    <property type="match status" value="1"/>
</dbReference>
<accession>A0A224XG17</accession>
<dbReference type="InterPro" id="IPR001254">
    <property type="entry name" value="Trypsin_dom"/>
</dbReference>
<dbReference type="InterPro" id="IPR002557">
    <property type="entry name" value="Chitin-bd_dom"/>
</dbReference>
<name>A0A224XG17_9HEMI</name>
<dbReference type="PROSITE" id="PS50940">
    <property type="entry name" value="CHIT_BIND_II"/>
    <property type="match status" value="2"/>
</dbReference>
<dbReference type="InterPro" id="IPR001190">
    <property type="entry name" value="SRCR"/>
</dbReference>
<evidence type="ECO:0000256" key="11">
    <source>
        <dbReference type="ARBA" id="ARBA00023157"/>
    </source>
</evidence>
<dbReference type="InterPro" id="IPR036508">
    <property type="entry name" value="Chitin-bd_dom_sf"/>
</dbReference>
<dbReference type="Gene3D" id="3.50.4.10">
    <property type="entry name" value="Hepatocyte Growth Factor"/>
    <property type="match status" value="1"/>
</dbReference>
<dbReference type="PRINTS" id="PR00261">
    <property type="entry name" value="LDLRECEPTOR"/>
</dbReference>
<evidence type="ECO:0000256" key="14">
    <source>
        <dbReference type="ARBA" id="ARBA00066707"/>
    </source>
</evidence>
<evidence type="ECO:0000256" key="15">
    <source>
        <dbReference type="PROSITE-ProRule" id="PRU00121"/>
    </source>
</evidence>
<dbReference type="SMART" id="SM00202">
    <property type="entry name" value="SR"/>
    <property type="match status" value="3"/>
</dbReference>
<dbReference type="SUPFAM" id="SSF56487">
    <property type="entry name" value="SRCR-like"/>
    <property type="match status" value="3"/>
</dbReference>
<feature type="compositionally biased region" description="Basic residues" evidence="19">
    <location>
        <begin position="128"/>
        <end position="167"/>
    </location>
</feature>
<dbReference type="InterPro" id="IPR009003">
    <property type="entry name" value="Peptidase_S1_PA"/>
</dbReference>
<dbReference type="CDD" id="cd00108">
    <property type="entry name" value="KR"/>
    <property type="match status" value="1"/>
</dbReference>
<dbReference type="SMART" id="SM00494">
    <property type="entry name" value="ChtBD2"/>
    <property type="match status" value="2"/>
</dbReference>
<feature type="domain" description="SRCR" evidence="23">
    <location>
        <begin position="1261"/>
        <end position="1365"/>
    </location>
</feature>
<evidence type="ECO:0000256" key="8">
    <source>
        <dbReference type="ARBA" id="ARBA00022801"/>
    </source>
</evidence>
<dbReference type="InterPro" id="IPR016186">
    <property type="entry name" value="C-type_lectin-like/link_sf"/>
</dbReference>
<dbReference type="SUPFAM" id="SSF57625">
    <property type="entry name" value="Invertebrate chitin-binding proteins"/>
    <property type="match status" value="2"/>
</dbReference>
<feature type="region of interest" description="Disordered" evidence="19">
    <location>
        <begin position="220"/>
        <end position="318"/>
    </location>
</feature>
<evidence type="ECO:0000313" key="26">
    <source>
        <dbReference type="EMBL" id="JAW07532.1"/>
    </source>
</evidence>
<feature type="disulfide bond" evidence="17">
    <location>
        <begin position="1458"/>
        <end position="1519"/>
    </location>
</feature>
<evidence type="ECO:0000256" key="2">
    <source>
        <dbReference type="ARBA" id="ARBA00022525"/>
    </source>
</evidence>
<dbReference type="InterPro" id="IPR018056">
    <property type="entry name" value="Kringle_CS"/>
</dbReference>
<dbReference type="PROSITE" id="PS00135">
    <property type="entry name" value="TRYPSIN_SER"/>
    <property type="match status" value="1"/>
</dbReference>
<feature type="compositionally biased region" description="Polar residues" evidence="19">
    <location>
        <begin position="176"/>
        <end position="203"/>
    </location>
</feature>
<evidence type="ECO:0000256" key="3">
    <source>
        <dbReference type="ARBA" id="ARBA00022572"/>
    </source>
</evidence>
<feature type="domain" description="Chitin-binding type-2" evidence="24">
    <location>
        <begin position="513"/>
        <end position="568"/>
    </location>
</feature>
<dbReference type="InterPro" id="IPR050127">
    <property type="entry name" value="Serine_Proteases_S1"/>
</dbReference>
<dbReference type="PROSITE" id="PS00021">
    <property type="entry name" value="KRINGLE_1"/>
    <property type="match status" value="1"/>
</dbReference>
<feature type="domain" description="Peptidase S1" evidence="22">
    <location>
        <begin position="1572"/>
        <end position="1816"/>
    </location>
</feature>
<comment type="caution">
    <text evidence="17">Lacks conserved residue(s) required for the propagation of feature annotation.</text>
</comment>
<dbReference type="Pfam" id="PF00530">
    <property type="entry name" value="SRCR"/>
    <property type="match status" value="3"/>
</dbReference>
<keyword evidence="7" id="KW-0677">Repeat</keyword>
<evidence type="ECO:0000259" key="23">
    <source>
        <dbReference type="PROSITE" id="PS50287"/>
    </source>
</evidence>
<evidence type="ECO:0000256" key="19">
    <source>
        <dbReference type="SAM" id="MobiDB-lite"/>
    </source>
</evidence>
<dbReference type="GO" id="GO:0042381">
    <property type="term" value="P:hemolymph coagulation"/>
    <property type="evidence" value="ECO:0007669"/>
    <property type="project" value="UniProtKB-KW"/>
</dbReference>
<dbReference type="Pfam" id="PF00024">
    <property type="entry name" value="PAN_1"/>
    <property type="match status" value="1"/>
</dbReference>
<feature type="disulfide bond" evidence="17">
    <location>
        <begin position="795"/>
        <end position="805"/>
    </location>
</feature>
<evidence type="ECO:0000256" key="9">
    <source>
        <dbReference type="ARBA" id="ARBA00022820"/>
    </source>
</evidence>
<keyword evidence="8 18" id="KW-0378">Hydrolase</keyword>
<feature type="domain" description="Apple" evidence="25">
    <location>
        <begin position="1134"/>
        <end position="1214"/>
    </location>
</feature>
<dbReference type="SMART" id="SM00473">
    <property type="entry name" value="PAN_AP"/>
    <property type="match status" value="1"/>
</dbReference>
<dbReference type="EMBL" id="GFTR01008894">
    <property type="protein sequence ID" value="JAW07532.1"/>
    <property type="molecule type" value="Transcribed_RNA"/>
</dbReference>
<dbReference type="PROSITE" id="PS50041">
    <property type="entry name" value="C_TYPE_LECTIN_2"/>
    <property type="match status" value="1"/>
</dbReference>
<dbReference type="GO" id="GO:0008061">
    <property type="term" value="F:chitin binding"/>
    <property type="evidence" value="ECO:0007669"/>
    <property type="project" value="InterPro"/>
</dbReference>
<keyword evidence="12" id="KW-0325">Glycoprotein</keyword>
<dbReference type="Gene3D" id="3.10.250.10">
    <property type="entry name" value="SRCR-like domain"/>
    <property type="match status" value="3"/>
</dbReference>
<dbReference type="Gene3D" id="4.10.400.10">
    <property type="entry name" value="Low-density Lipoprotein Receptor"/>
    <property type="match status" value="3"/>
</dbReference>
<feature type="domain" description="Chitin-binding type-2" evidence="24">
    <location>
        <begin position="38"/>
        <end position="94"/>
    </location>
</feature>
<feature type="region of interest" description="Disordered" evidence="19">
    <location>
        <begin position="115"/>
        <end position="207"/>
    </location>
</feature>
<evidence type="ECO:0000256" key="13">
    <source>
        <dbReference type="ARBA" id="ARBA00052079"/>
    </source>
</evidence>
<dbReference type="EC" id="3.4.21.84" evidence="14"/>
<keyword evidence="9" id="KW-0353">Hemolymph clotting</keyword>
<feature type="disulfide bond" evidence="17">
    <location>
        <begin position="1489"/>
        <end position="1499"/>
    </location>
</feature>
<feature type="domain" description="SRCR" evidence="23">
    <location>
        <begin position="1414"/>
        <end position="1520"/>
    </location>
</feature>
<dbReference type="InterPro" id="IPR033116">
    <property type="entry name" value="TRYPSIN_SER"/>
</dbReference>
<dbReference type="Gene3D" id="2.40.10.10">
    <property type="entry name" value="Trypsin-like serine proteases"/>
    <property type="match status" value="1"/>
</dbReference>
<dbReference type="PROSITE" id="PS50068">
    <property type="entry name" value="LDLRA_2"/>
    <property type="match status" value="3"/>
</dbReference>
<evidence type="ECO:0000259" key="21">
    <source>
        <dbReference type="PROSITE" id="PS50070"/>
    </source>
</evidence>
<dbReference type="GO" id="GO:0006508">
    <property type="term" value="P:proteolysis"/>
    <property type="evidence" value="ECO:0007669"/>
    <property type="project" value="UniProtKB-KW"/>
</dbReference>
<dbReference type="InterPro" id="IPR002172">
    <property type="entry name" value="LDrepeatLR_classA_rpt"/>
</dbReference>
<evidence type="ECO:0000256" key="1">
    <source>
        <dbReference type="ARBA" id="ARBA00004613"/>
    </source>
</evidence>
<dbReference type="FunFam" id="3.10.250.10:FF:000001">
    <property type="entry name" value="Lysyl oxidase 4 isoform X1"/>
    <property type="match status" value="1"/>
</dbReference>
<dbReference type="PROSITE" id="PS50240">
    <property type="entry name" value="TRYPSIN_DOM"/>
    <property type="match status" value="1"/>
</dbReference>
<dbReference type="SMART" id="SM00020">
    <property type="entry name" value="Tryp_SPc"/>
    <property type="match status" value="1"/>
</dbReference>
<evidence type="ECO:0000259" key="25">
    <source>
        <dbReference type="PROSITE" id="PS50948"/>
    </source>
</evidence>
<keyword evidence="11 17" id="KW-1015">Disulfide bond</keyword>
<evidence type="ECO:0000256" key="12">
    <source>
        <dbReference type="ARBA" id="ARBA00023180"/>
    </source>
</evidence>
<dbReference type="SMART" id="SM00192">
    <property type="entry name" value="LDLa"/>
    <property type="match status" value="3"/>
</dbReference>
<dbReference type="CDD" id="cd01099">
    <property type="entry name" value="PAN_AP_HGF"/>
    <property type="match status" value="1"/>
</dbReference>
<feature type="disulfide bond" evidence="16">
    <location>
        <begin position="1237"/>
        <end position="1252"/>
    </location>
</feature>
<feature type="compositionally biased region" description="Low complexity" evidence="19">
    <location>
        <begin position="224"/>
        <end position="238"/>
    </location>
</feature>
<dbReference type="GO" id="GO:0016020">
    <property type="term" value="C:membrane"/>
    <property type="evidence" value="ECO:0007669"/>
    <property type="project" value="InterPro"/>
</dbReference>
<dbReference type="InterPro" id="IPR036772">
    <property type="entry name" value="SRCR-like_dom_sf"/>
</dbReference>
<dbReference type="PRINTS" id="PR00258">
    <property type="entry name" value="SPERACTRCPTR"/>
</dbReference>
<dbReference type="InterPro" id="IPR016187">
    <property type="entry name" value="CTDL_fold"/>
</dbReference>
<dbReference type="InterPro" id="IPR013806">
    <property type="entry name" value="Kringle-like"/>
</dbReference>
<dbReference type="Pfam" id="PF01607">
    <property type="entry name" value="CBM_14"/>
    <property type="match status" value="2"/>
</dbReference>
<dbReference type="PROSITE" id="PS01209">
    <property type="entry name" value="LDLRA_1"/>
    <property type="match status" value="2"/>
</dbReference>
<dbReference type="InterPro" id="IPR023415">
    <property type="entry name" value="LDLR_class-A_CS"/>
</dbReference>
<dbReference type="Pfam" id="PF00051">
    <property type="entry name" value="Kringle"/>
    <property type="match status" value="1"/>
</dbReference>
<keyword evidence="10 18" id="KW-0720">Serine protease</keyword>
<feature type="disulfide bond" evidence="16">
    <location>
        <begin position="1225"/>
        <end position="1243"/>
    </location>
</feature>
<dbReference type="FunFam" id="2.40.10.10:FF:000120">
    <property type="entry name" value="Putative serine protease"/>
    <property type="match status" value="1"/>
</dbReference>
<dbReference type="Gene3D" id="2.40.20.10">
    <property type="entry name" value="Plasminogen Kringle 4"/>
    <property type="match status" value="1"/>
</dbReference>
<dbReference type="FunFam" id="3.10.250.10:FF:000026">
    <property type="entry name" value="Tequila, isoform D"/>
    <property type="match status" value="1"/>
</dbReference>
<feature type="domain" description="Kringle" evidence="21">
    <location>
        <begin position="1003"/>
        <end position="1086"/>
    </location>
</feature>
<dbReference type="InterPro" id="IPR018114">
    <property type="entry name" value="TRYPSIN_HIS"/>
</dbReference>
<reference evidence="26" key="1">
    <citation type="journal article" date="2018" name="PLoS Negl. Trop. Dis.">
        <title>An insight into the salivary gland and fat body transcriptome of Panstrongylus lignarius (Hemiptera: Heteroptera), the main vector of Chagas disease in Peru.</title>
        <authorList>
            <person name="Nevoa J.C."/>
            <person name="Mendes M.T."/>
            <person name="da Silva M.V."/>
            <person name="Soares S.C."/>
            <person name="Oliveira C.J.F."/>
            <person name="Ribeiro J.M.C."/>
        </authorList>
    </citation>
    <scope>NUCLEOTIDE SEQUENCE</scope>
</reference>
<dbReference type="PROSITE" id="PS00134">
    <property type="entry name" value="TRYPSIN_HIS"/>
    <property type="match status" value="1"/>
</dbReference>
<evidence type="ECO:0000256" key="16">
    <source>
        <dbReference type="PROSITE-ProRule" id="PRU00124"/>
    </source>
</evidence>
<dbReference type="InterPro" id="IPR036055">
    <property type="entry name" value="LDL_receptor-like_sf"/>
</dbReference>
<dbReference type="InterPro" id="IPR038178">
    <property type="entry name" value="Kringle_sf"/>
</dbReference>
<evidence type="ECO:0000256" key="5">
    <source>
        <dbReference type="ARBA" id="ARBA00022670"/>
    </source>
</evidence>
<dbReference type="GO" id="GO:0005615">
    <property type="term" value="C:extracellular space"/>
    <property type="evidence" value="ECO:0007669"/>
    <property type="project" value="TreeGrafter"/>
</dbReference>
<dbReference type="PANTHER" id="PTHR24264">
    <property type="entry name" value="TRYPSIN-RELATED"/>
    <property type="match status" value="1"/>
</dbReference>
<dbReference type="CDD" id="cd00112">
    <property type="entry name" value="LDLa"/>
    <property type="match status" value="3"/>
</dbReference>
<keyword evidence="5 18" id="KW-0645">Protease</keyword>
<dbReference type="SUPFAM" id="SSF50494">
    <property type="entry name" value="Trypsin-like serine proteases"/>
    <property type="match status" value="1"/>
</dbReference>
<feature type="disulfide bond" evidence="16">
    <location>
        <begin position="1119"/>
        <end position="1134"/>
    </location>
</feature>
<dbReference type="PANTHER" id="PTHR24264:SF54">
    <property type="entry name" value="PEPTIDASE S1 DOMAIN-CONTAINING PROTEIN"/>
    <property type="match status" value="1"/>
</dbReference>
<comment type="subcellular location">
    <subcellularLocation>
        <location evidence="1">Secreted</location>
    </subcellularLocation>
</comment>
<evidence type="ECO:0000256" key="18">
    <source>
        <dbReference type="RuleBase" id="RU363034"/>
    </source>
</evidence>
<dbReference type="PROSITE" id="PS50070">
    <property type="entry name" value="KRINGLE_2"/>
    <property type="match status" value="1"/>
</dbReference>
<dbReference type="InterPro" id="IPR001304">
    <property type="entry name" value="C-type_lectin-like"/>
</dbReference>
<dbReference type="Pfam" id="PF00089">
    <property type="entry name" value="Trypsin"/>
    <property type="match status" value="1"/>
</dbReference>
<feature type="domain" description="SRCR" evidence="23">
    <location>
        <begin position="718"/>
        <end position="825"/>
    </location>
</feature>
<feature type="domain" description="C-type lectin" evidence="20">
    <location>
        <begin position="839"/>
        <end position="957"/>
    </location>
</feature>
<organism evidence="26">
    <name type="scientific">Panstrongylus lignarius</name>
    <dbReference type="NCBI Taxonomy" id="156445"/>
    <lineage>
        <taxon>Eukaryota</taxon>
        <taxon>Metazoa</taxon>
        <taxon>Ecdysozoa</taxon>
        <taxon>Arthropoda</taxon>
        <taxon>Hexapoda</taxon>
        <taxon>Insecta</taxon>
        <taxon>Pterygota</taxon>
        <taxon>Neoptera</taxon>
        <taxon>Paraneoptera</taxon>
        <taxon>Hemiptera</taxon>
        <taxon>Heteroptera</taxon>
        <taxon>Panheteroptera</taxon>
        <taxon>Cimicomorpha</taxon>
        <taxon>Reduviidae</taxon>
        <taxon>Triatominae</taxon>
        <taxon>Panstrongylus</taxon>
    </lineage>
</organism>
<evidence type="ECO:0000256" key="10">
    <source>
        <dbReference type="ARBA" id="ARBA00022825"/>
    </source>
</evidence>
<dbReference type="SUPFAM" id="SSF57414">
    <property type="entry name" value="Hairpin loop containing domain-like"/>
    <property type="match status" value="1"/>
</dbReference>
<dbReference type="CDD" id="cd00037">
    <property type="entry name" value="CLECT"/>
    <property type="match status" value="1"/>
</dbReference>
<protein>
    <recommendedName>
        <fullName evidence="14">limulus clotting factor C</fullName>
        <ecNumber evidence="14">3.4.21.84</ecNumber>
    </recommendedName>
</protein>
<feature type="disulfide bond" evidence="17">
    <location>
        <begin position="1445"/>
        <end position="1509"/>
    </location>
</feature>
<dbReference type="SUPFAM" id="SSF56436">
    <property type="entry name" value="C-type lectin-like"/>
    <property type="match status" value="1"/>
</dbReference>
<sequence length="1817" mass="202815">MAYLSIVHFGLFVIISSKEFTFINALEVSSRNGQEWDGGGCPRSATGQFPYALDCRKFYNCWRGRGMLSVCAPGTLFNSHTLECDFPDKVTCFSGNLQRQQNPWGISNYQKRSHVQTPSQHDDSCPYHQHHQYGQRLHQHHQHPYHQHYHHLHQHHQYGYNHHHHHYPCQYHHVQPNPSGEPSYTSVDNGDSQPIETSSSNIGQKYYGADTDTKRTQIENVSTNPSYNPSFSYSPQNPGRNQQGRKPTHSGVQPPWQPSLPAQKEVIFPGTTDPPSTGRSPAEQPSWPPVFPTQYPSLLPYPENNYDPLAQPSPDLPSHSDQVPLGTYDTFVGRDTSKKLPHIINNRHFLNQGDGEINNSPSTGGFSVKKTKPNFHNEDNYGSAIIPETKHPYYKPENGLKNIFNSHNSGPKENVANIPKLKFQENSFTQNVESSQSNHETDFNSQAGLLDNNAHYPDFPPFPKTFDSNPTVHQTSTVNTDAAYSFQPSQSSFDVIYTGTNPQDVRAPSVIRYKKCPPNFTGLIAHSHCGKFLSCTNGRTYLMNCTNGTRFNPELLICDHPDKVECPDGDDTYSWQTETDLQTVESEKETLQPQGSEQVLNVAIGKSLTVGGDSSPSIVRHNVVHKPHPDNPQARGFFIQPTSTVYSDIYSSEETEVGKEKDNCTANNCQPIPEETQGVYGSSSGGKHSFRPSEVSYEKALLKNGILKNQTNHNRQVVRLRGGPSQREGYVEIFISQDLEWGTLCDARNQWTQKEADIVCRSLGFERGAELLWQGKPAFDNVTYSSNIAGNTVRCAGFEESILDCYISDEKNCVMEEDAVWTRCRSNVQSQCLPGEMSLFDKCYHLVIPNEENAQGEVAFSQGEAISHCQTMGGHLLNIMSQVENDYLSEWLVRQDSVDTVMTSGIGVSVMGMPIWIWEGSEDSFSHQNWWPGWRSSKTMAPQTYANRAMCIVLRRWFSCPNFEDGAETRLCDTQYYFWDVEDCGTMSHTLPYICKRPANKIGCVVDSGVNYRGGANVSASGILCLSWDSKEVEPLLSYQISDADKKLTLSGHNYCRNVAASDKYPWCFTRKNDVITKEYCDIPQCAREKSARYVDYGCKLEHFSCKTNNECIPKEKVCNGHPDCSNGFDERNCTDTLLKFTHFTHSKLAGYDIQKIKNTTVSACARICIDNEDCRSFSYFLKDRMCYLSDSNIGLSGALVKALENWDYYELKSKSLRCENSFVCANGKCLGNSTLCNNKDDCGDKSDEINCSWLENEFKIKLIGSNLTNEGTIQVFAGGNWGLICDDQFDLNAAHVACRHLGYSLGAIQVKRHALPSSSVANDHKFLLDDVECTGNEQKLINCKHAGWGVHNCQPHEAAGVVCKINEMDCGTNFWQCDQSKECIPTNFICDGISDCSDKSDENPQFCQEEVTIKLVGLGGESRSNKMTEGRLEVKRFGIWGTVCDDDFSINEAQVVCNSLGLPGPAKVYKEAAYGSGSGIIWLDQVQCAGNETSISECMHDPWGQTNCRHDEDVAVACSPKKINGIESSQQVDDESSLETNLINVDDILPEKCGMVSPDFYAVSSDFKARVVSGFETEKGRYPWQASIRVKSVSGKSTHWCGAVIISKYHVLTAGHCLRDYIKSYYYVRAGDFDTELEEGTEQNIEVNDLWIHPNLDVGTRLNNDIAVVKVKDPGFIFNKWVVPACLPSKDKEIIEFMANTNCTISGWGSDGSPGSGFARTLRAAWLQIVPQERCKAEDVYGNDAITEGMFCAGSLSGGTDSCQGDSGGPLLCSKGDRFTLFGITSWGHGCGKKNSPGVYTKVNHYTHWILNKLIQ</sequence>
<feature type="disulfide bond" evidence="17">
    <location>
        <begin position="1334"/>
        <end position="1344"/>
    </location>
</feature>
<evidence type="ECO:0000256" key="7">
    <source>
        <dbReference type="ARBA" id="ARBA00022737"/>
    </source>
</evidence>
<evidence type="ECO:0000259" key="24">
    <source>
        <dbReference type="PROSITE" id="PS50940"/>
    </source>
</evidence>
<proteinExistence type="predicted"/>
<dbReference type="Gene3D" id="2.170.140.10">
    <property type="entry name" value="Chitin binding domain"/>
    <property type="match status" value="2"/>
</dbReference>
<comment type="catalytic activity">
    <reaction evidence="13">
        <text>Selective cleavage of 103-Arg-|-Ser-104 and 124-Ile-|-Ile-125 bonds in Limulus clotting factor B to form activated factor B. Cleavage of -Pro-Arg-|-Xaa- bonds in synthetic substrates.</text>
        <dbReference type="EC" id="3.4.21.84"/>
    </reaction>
</comment>
<dbReference type="PRINTS" id="PR00018">
    <property type="entry name" value="KRINGLE"/>
</dbReference>
<evidence type="ECO:0000259" key="22">
    <source>
        <dbReference type="PROSITE" id="PS50240"/>
    </source>
</evidence>
<dbReference type="SMART" id="SM00130">
    <property type="entry name" value="KR"/>
    <property type="match status" value="1"/>
</dbReference>
<dbReference type="InterPro" id="IPR000001">
    <property type="entry name" value="Kringle"/>
</dbReference>
<evidence type="ECO:0000259" key="20">
    <source>
        <dbReference type="PROSITE" id="PS50041"/>
    </source>
</evidence>
<keyword evidence="4" id="KW-0768">Sushi</keyword>
<dbReference type="InterPro" id="IPR043504">
    <property type="entry name" value="Peptidase_S1_PA_chymotrypsin"/>
</dbReference>
<dbReference type="PROSITE" id="PS50287">
    <property type="entry name" value="SRCR_2"/>
    <property type="match status" value="3"/>
</dbReference>
<dbReference type="SUPFAM" id="SSF57424">
    <property type="entry name" value="LDL receptor-like module"/>
    <property type="match status" value="3"/>
</dbReference>
<dbReference type="Pfam" id="PF00057">
    <property type="entry name" value="Ldl_recept_a"/>
    <property type="match status" value="3"/>
</dbReference>
<dbReference type="InterPro" id="IPR003609">
    <property type="entry name" value="Pan_app"/>
</dbReference>
<keyword evidence="3 15" id="KW-0420">Kringle</keyword>
<dbReference type="CDD" id="cd00190">
    <property type="entry name" value="Tryp_SPc"/>
    <property type="match status" value="1"/>
</dbReference>